<accession>A0ABZ0S8I5</accession>
<keyword evidence="2" id="KW-1185">Reference proteome</keyword>
<reference evidence="1 2" key="1">
    <citation type="journal article" date="2023" name="Microorganisms">
        <title>Thiorhodovibrio frisius and Trv. litoralis spp. nov., Two Novel Members from a Clade of Fastidious Purple Sulfur Bacteria That Exhibit Unique Red-Shifted Light-Harvesting Capabilities.</title>
        <authorList>
            <person name="Methner A."/>
            <person name="Kuzyk S.B."/>
            <person name="Petersen J."/>
            <person name="Bauer S."/>
            <person name="Brinkmann H."/>
            <person name="Sichau K."/>
            <person name="Wanner G."/>
            <person name="Wolf J."/>
            <person name="Neumann-Schaal M."/>
            <person name="Henke P."/>
            <person name="Tank M."/>
            <person name="Sproer C."/>
            <person name="Bunk B."/>
            <person name="Overmann J."/>
        </authorList>
    </citation>
    <scope>NUCLEOTIDE SEQUENCE [LARGE SCALE GENOMIC DNA]</scope>
    <source>
        <strain evidence="1 2">DSM 6702</strain>
    </source>
</reference>
<proteinExistence type="predicted"/>
<dbReference type="Proteomes" id="UP001432180">
    <property type="component" value="Chromosome"/>
</dbReference>
<gene>
    <name evidence="1" type="ORF">Thiowin_01821</name>
</gene>
<organism evidence="1 2">
    <name type="scientific">Thiorhodovibrio winogradskyi</name>
    <dbReference type="NCBI Taxonomy" id="77007"/>
    <lineage>
        <taxon>Bacteria</taxon>
        <taxon>Pseudomonadati</taxon>
        <taxon>Pseudomonadota</taxon>
        <taxon>Gammaproteobacteria</taxon>
        <taxon>Chromatiales</taxon>
        <taxon>Chromatiaceae</taxon>
        <taxon>Thiorhodovibrio</taxon>
    </lineage>
</organism>
<dbReference type="EMBL" id="CP121472">
    <property type="protein sequence ID" value="WPL16845.1"/>
    <property type="molecule type" value="Genomic_DNA"/>
</dbReference>
<name>A0ABZ0S8I5_9GAMM</name>
<sequence length="35" mass="3726">MSKNLIKPQVFLLALFLVGVSAAALAEARGWRPSA</sequence>
<evidence type="ECO:0000313" key="2">
    <source>
        <dbReference type="Proteomes" id="UP001432180"/>
    </source>
</evidence>
<protein>
    <submittedName>
        <fullName evidence="1">Uncharacterized protein</fullName>
    </submittedName>
</protein>
<evidence type="ECO:0000313" key="1">
    <source>
        <dbReference type="EMBL" id="WPL16845.1"/>
    </source>
</evidence>